<evidence type="ECO:0000313" key="4">
    <source>
        <dbReference type="Proteomes" id="UP000281245"/>
    </source>
</evidence>
<dbReference type="InterPro" id="IPR005804">
    <property type="entry name" value="FA_desaturase_dom"/>
</dbReference>
<gene>
    <name evidence="3" type="ORF">D0869_14415</name>
</gene>
<comment type="caution">
    <text evidence="3">The sequence shown here is derived from an EMBL/GenBank/DDBJ whole genome shotgun (WGS) entry which is preliminary data.</text>
</comment>
<keyword evidence="1" id="KW-1133">Transmembrane helix</keyword>
<feature type="transmembrane region" description="Helical" evidence="1">
    <location>
        <begin position="40"/>
        <end position="60"/>
    </location>
</feature>
<dbReference type="GO" id="GO:0006629">
    <property type="term" value="P:lipid metabolic process"/>
    <property type="evidence" value="ECO:0007669"/>
    <property type="project" value="InterPro"/>
</dbReference>
<feature type="transmembrane region" description="Helical" evidence="1">
    <location>
        <begin position="92"/>
        <end position="111"/>
    </location>
</feature>
<reference evidence="3 4" key="1">
    <citation type="journal article" date="2018" name="BMC Genomics">
        <title>Genomic evidence for intraspecific hybridization in a clonal and extremely halotolerant yeast.</title>
        <authorList>
            <person name="Gostincar C."/>
            <person name="Stajich J.E."/>
            <person name="Zupancic J."/>
            <person name="Zalar P."/>
            <person name="Gunde-Cimerman N."/>
        </authorList>
    </citation>
    <scope>NUCLEOTIDE SEQUENCE [LARGE SCALE GENOMIC DNA]</scope>
    <source>
        <strain evidence="3 4">EXF-6656</strain>
    </source>
</reference>
<proteinExistence type="predicted"/>
<name>A0A3M6W2C0_HORWE</name>
<evidence type="ECO:0000259" key="2">
    <source>
        <dbReference type="Pfam" id="PF00487"/>
    </source>
</evidence>
<dbReference type="EMBL" id="QWIJ01002110">
    <property type="protein sequence ID" value="RMX72633.1"/>
    <property type="molecule type" value="Genomic_DNA"/>
</dbReference>
<dbReference type="PANTHER" id="PTHR36459:SF1">
    <property type="entry name" value="FATTY ACID DESATURASE DOMAIN-CONTAINING PROTEIN-RELATED"/>
    <property type="match status" value="1"/>
</dbReference>
<keyword evidence="1" id="KW-0472">Membrane</keyword>
<evidence type="ECO:0000256" key="1">
    <source>
        <dbReference type="SAM" id="Phobius"/>
    </source>
</evidence>
<dbReference type="PANTHER" id="PTHR36459">
    <property type="entry name" value="ORF"/>
    <property type="match status" value="1"/>
</dbReference>
<organism evidence="3 4">
    <name type="scientific">Hortaea werneckii</name>
    <name type="common">Black yeast</name>
    <name type="synonym">Cladosporium werneckii</name>
    <dbReference type="NCBI Taxonomy" id="91943"/>
    <lineage>
        <taxon>Eukaryota</taxon>
        <taxon>Fungi</taxon>
        <taxon>Dikarya</taxon>
        <taxon>Ascomycota</taxon>
        <taxon>Pezizomycotina</taxon>
        <taxon>Dothideomycetes</taxon>
        <taxon>Dothideomycetidae</taxon>
        <taxon>Mycosphaerellales</taxon>
        <taxon>Teratosphaeriaceae</taxon>
        <taxon>Hortaea</taxon>
    </lineage>
</organism>
<evidence type="ECO:0000313" key="3">
    <source>
        <dbReference type="EMBL" id="RMX72633.1"/>
    </source>
</evidence>
<dbReference type="OrthoDB" id="1470350at2759"/>
<dbReference type="Pfam" id="PF00487">
    <property type="entry name" value="FA_desaturase"/>
    <property type="match status" value="1"/>
</dbReference>
<keyword evidence="1" id="KW-0812">Transmembrane</keyword>
<protein>
    <recommendedName>
        <fullName evidence="2">Fatty acid desaturase domain-containing protein</fullName>
    </recommendedName>
</protein>
<accession>A0A3M6W2C0</accession>
<sequence length="241" mass="28486">MGHTWDSYYYHHVKHHHVEGNGPGDLSSTIRYQRDDIGHFLHYVGRFMFLIWLELPLYFIQRKKYNLGVRAFLSEISSYAFMYGMWRWNPKAATFVFLLPFFLLRIGLMVGNWGQHALVDELEPDSDYRSSITLIDVPSNRYSFNDGYHTAHHLNPRRHWREHPTHFLQSKTTYAGNGALVFTNIDYIMLTITLLRKDYMYLADRLVPIGNQIGMSKVEIANMLRTKTRAFTEADIKKRFK</sequence>
<dbReference type="Proteomes" id="UP000281245">
    <property type="component" value="Unassembled WGS sequence"/>
</dbReference>
<feature type="domain" description="Fatty acid desaturase" evidence="2">
    <location>
        <begin position="1"/>
        <end position="177"/>
    </location>
</feature>
<dbReference type="AlphaFoldDB" id="A0A3M6W2C0"/>